<evidence type="ECO:0000256" key="1">
    <source>
        <dbReference type="ARBA" id="ARBA00009431"/>
    </source>
</evidence>
<evidence type="ECO:0000313" key="8">
    <source>
        <dbReference type="EMBL" id="KAF2690310.1"/>
    </source>
</evidence>
<evidence type="ECO:0000256" key="6">
    <source>
        <dbReference type="SAM" id="MobiDB-lite"/>
    </source>
</evidence>
<proteinExistence type="inferred from homology"/>
<gene>
    <name evidence="8" type="ORF">K458DRAFT_289435</name>
</gene>
<dbReference type="Gene3D" id="3.40.50.1820">
    <property type="entry name" value="alpha/beta hydrolase"/>
    <property type="match status" value="1"/>
</dbReference>
<evidence type="ECO:0000256" key="2">
    <source>
        <dbReference type="ARBA" id="ARBA00022645"/>
    </source>
</evidence>
<keyword evidence="5" id="KW-0325">Glycoprotein</keyword>
<evidence type="ECO:0000256" key="4">
    <source>
        <dbReference type="ARBA" id="ARBA00022801"/>
    </source>
</evidence>
<dbReference type="PANTHER" id="PTHR11802:SF64">
    <property type="entry name" value="CARBOXYPEPTIDASE"/>
    <property type="match status" value="1"/>
</dbReference>
<dbReference type="EMBL" id="MU005571">
    <property type="protein sequence ID" value="KAF2690310.1"/>
    <property type="molecule type" value="Genomic_DNA"/>
</dbReference>
<dbReference type="Pfam" id="PF00450">
    <property type="entry name" value="Peptidase_S10"/>
    <property type="match status" value="1"/>
</dbReference>
<name>A0A6G1JJA9_9PLEO</name>
<reference evidence="8" key="1">
    <citation type="journal article" date="2020" name="Stud. Mycol.">
        <title>101 Dothideomycetes genomes: a test case for predicting lifestyles and emergence of pathogens.</title>
        <authorList>
            <person name="Haridas S."/>
            <person name="Albert R."/>
            <person name="Binder M."/>
            <person name="Bloem J."/>
            <person name="Labutti K."/>
            <person name="Salamov A."/>
            <person name="Andreopoulos B."/>
            <person name="Baker S."/>
            <person name="Barry K."/>
            <person name="Bills G."/>
            <person name="Bluhm B."/>
            <person name="Cannon C."/>
            <person name="Castanera R."/>
            <person name="Culley D."/>
            <person name="Daum C."/>
            <person name="Ezra D."/>
            <person name="Gonzalez J."/>
            <person name="Henrissat B."/>
            <person name="Kuo A."/>
            <person name="Liang C."/>
            <person name="Lipzen A."/>
            <person name="Lutzoni F."/>
            <person name="Magnuson J."/>
            <person name="Mondo S."/>
            <person name="Nolan M."/>
            <person name="Ohm R."/>
            <person name="Pangilinan J."/>
            <person name="Park H.-J."/>
            <person name="Ramirez L."/>
            <person name="Alfaro M."/>
            <person name="Sun H."/>
            <person name="Tritt A."/>
            <person name="Yoshinaga Y."/>
            <person name="Zwiers L.-H."/>
            <person name="Turgeon B."/>
            <person name="Goodwin S."/>
            <person name="Spatafora J."/>
            <person name="Crous P."/>
            <person name="Grigoriev I."/>
        </authorList>
    </citation>
    <scope>NUCLEOTIDE SEQUENCE</scope>
    <source>
        <strain evidence="8">CBS 122367</strain>
    </source>
</reference>
<organism evidence="8 9">
    <name type="scientific">Lentithecium fluviatile CBS 122367</name>
    <dbReference type="NCBI Taxonomy" id="1168545"/>
    <lineage>
        <taxon>Eukaryota</taxon>
        <taxon>Fungi</taxon>
        <taxon>Dikarya</taxon>
        <taxon>Ascomycota</taxon>
        <taxon>Pezizomycotina</taxon>
        <taxon>Dothideomycetes</taxon>
        <taxon>Pleosporomycetidae</taxon>
        <taxon>Pleosporales</taxon>
        <taxon>Massarineae</taxon>
        <taxon>Lentitheciaceae</taxon>
        <taxon>Lentithecium</taxon>
    </lineage>
</organism>
<evidence type="ECO:0000256" key="5">
    <source>
        <dbReference type="ARBA" id="ARBA00023180"/>
    </source>
</evidence>
<feature type="compositionally biased region" description="Basic residues" evidence="6">
    <location>
        <begin position="574"/>
        <end position="585"/>
    </location>
</feature>
<accession>A0A6G1JJA9</accession>
<protein>
    <submittedName>
        <fullName evidence="8">Alpha/beta-hydrolase</fullName>
    </submittedName>
</protein>
<keyword evidence="2" id="KW-0121">Carboxypeptidase</keyword>
<dbReference type="AlphaFoldDB" id="A0A6G1JJA9"/>
<dbReference type="OrthoDB" id="443318at2759"/>
<evidence type="ECO:0000313" key="9">
    <source>
        <dbReference type="Proteomes" id="UP000799291"/>
    </source>
</evidence>
<sequence length="585" mass="64327">MKSFIKPITLAALATTALSQFVAAPTDLVSKLGYANITVRYKEVPAGICELDPNVKSYSGYADIAEDQHIFWWFFEARNGDPTEAPLTVWINGGPGSSSMIGLFQELGPCGVGPDMKPYNNPYSWSNVSNMLFIDQPNTVGFSYSVPIPGYVDDGFIVQLPDATCPEYAEGFESCGTYSKPSLQTTANTTEGAAPGMWKTLQGFMGAFPQYTNGGFSFATESYGGHYAPVFNAYILDQNAKNISGAHHIDLQNVLIGNGWFDPLVQYEAFYNFSIFPGNSYDYMPFNDSVKAEWYNNLYGAGNCVDQTKECYATGWNSICQSADNFCYQKVEYLWDKYSGRDEYDMRYLTPDPFPYTYYVEYLNLPEVQAAIGAYQNFSESSSTVGTAYANTGDDDRESGTIAATQKLVDAGVQVMMFFGDADYICNWIGGEVVADMIAAPGYDSAGYVNITTSDDIVHGQVKQSDLFSFVRIYEAGHEVPFYQPLAALEIFGRALNQTDIATGKVKIAGGYPYKTIGTPTSDYKEGNGTVQFDVTPSNATYNTALNAPDPTPTWGVAESAEKRGLGKREIGRKGKSRGWRRLVR</sequence>
<keyword evidence="3" id="KW-0645">Protease</keyword>
<dbReference type="PRINTS" id="PR00724">
    <property type="entry name" value="CRBOXYPTASEC"/>
</dbReference>
<dbReference type="PANTHER" id="PTHR11802">
    <property type="entry name" value="SERINE PROTEASE FAMILY S10 SERINE CARBOXYPEPTIDASE"/>
    <property type="match status" value="1"/>
</dbReference>
<dbReference type="Proteomes" id="UP000799291">
    <property type="component" value="Unassembled WGS sequence"/>
</dbReference>
<keyword evidence="9" id="KW-1185">Reference proteome</keyword>
<feature type="chain" id="PRO_5026053440" evidence="7">
    <location>
        <begin position="20"/>
        <end position="585"/>
    </location>
</feature>
<dbReference type="InterPro" id="IPR001563">
    <property type="entry name" value="Peptidase_S10"/>
</dbReference>
<dbReference type="SUPFAM" id="SSF53474">
    <property type="entry name" value="alpha/beta-Hydrolases"/>
    <property type="match status" value="1"/>
</dbReference>
<dbReference type="GO" id="GO:0004185">
    <property type="term" value="F:serine-type carboxypeptidase activity"/>
    <property type="evidence" value="ECO:0007669"/>
    <property type="project" value="InterPro"/>
</dbReference>
<feature type="region of interest" description="Disordered" evidence="6">
    <location>
        <begin position="566"/>
        <end position="585"/>
    </location>
</feature>
<comment type="similarity">
    <text evidence="1">Belongs to the peptidase S10 family.</text>
</comment>
<keyword evidence="7" id="KW-0732">Signal</keyword>
<dbReference type="GO" id="GO:0006508">
    <property type="term" value="P:proteolysis"/>
    <property type="evidence" value="ECO:0007669"/>
    <property type="project" value="UniProtKB-KW"/>
</dbReference>
<evidence type="ECO:0000256" key="3">
    <source>
        <dbReference type="ARBA" id="ARBA00022670"/>
    </source>
</evidence>
<evidence type="ECO:0000256" key="7">
    <source>
        <dbReference type="SAM" id="SignalP"/>
    </source>
</evidence>
<keyword evidence="4 8" id="KW-0378">Hydrolase</keyword>
<dbReference type="GO" id="GO:0000324">
    <property type="term" value="C:fungal-type vacuole"/>
    <property type="evidence" value="ECO:0007669"/>
    <property type="project" value="TreeGrafter"/>
</dbReference>
<dbReference type="InterPro" id="IPR029058">
    <property type="entry name" value="AB_hydrolase_fold"/>
</dbReference>
<feature type="signal peptide" evidence="7">
    <location>
        <begin position="1"/>
        <end position="19"/>
    </location>
</feature>